<dbReference type="InterPro" id="IPR023614">
    <property type="entry name" value="Porin_dom_sf"/>
</dbReference>
<organism evidence="3 4">
    <name type="scientific">Caulobacter vibrioides OR37</name>
    <dbReference type="NCBI Taxonomy" id="1292034"/>
    <lineage>
        <taxon>Bacteria</taxon>
        <taxon>Pseudomonadati</taxon>
        <taxon>Pseudomonadota</taxon>
        <taxon>Alphaproteobacteria</taxon>
        <taxon>Caulobacterales</taxon>
        <taxon>Caulobacteraceae</taxon>
        <taxon>Caulobacter</taxon>
    </lineage>
</organism>
<dbReference type="InterPro" id="IPR010870">
    <property type="entry name" value="Porin_O/P"/>
</dbReference>
<feature type="chain" id="PRO_5004347538" description="Phosphate-selective porin O and P" evidence="2">
    <location>
        <begin position="28"/>
        <end position="448"/>
    </location>
</feature>
<comment type="caution">
    <text evidence="3">The sequence shown here is derived from an EMBL/GenBank/DDBJ whole genome shotgun (WGS) entry which is preliminary data.</text>
</comment>
<keyword evidence="4" id="KW-1185">Reference proteome</keyword>
<protein>
    <recommendedName>
        <fullName evidence="5">Phosphate-selective porin O and P</fullName>
    </recommendedName>
</protein>
<proteinExistence type="predicted"/>
<dbReference type="Proteomes" id="UP000013063">
    <property type="component" value="Unassembled WGS sequence"/>
</dbReference>
<sequence precursor="true">MKSKLSLCAGAALGVMLAVGVAAPSQAATTHHKGKKAKPAAASTQAAEIRELRAQVEALTARINAQEAAQQQTQATAQQAQAQAQAATAQVQTVQAAADSEIKTIPTQVKTAVAANTPKPKTSWADNTSVSGRMYYDVSNITNKVDGVRKTPTGTGFDIKRLYIGIDHKFNDTFSANVTTDFQYSSTLGATELYLKKAYLQAKLSDAMVIRVGANDLPWVPFVEDVYGYRYLENTLIDRTKFGTSADWGVHASGKLGGIFSYAVSAVNGNGYKNPSRGKTVDLEGRLSAQLDNVTLAVGGYTGKLGKDTQGAVTYHTASRFDALAAYTTKTYRVGVEYFSSTDWNNVATTTADKADGYSVFGSYAFNNQFSAFGRYDYVKPNKDTANNRKDGYYNFGVTYSPTKIVDFSLAYKHDKVENGTLNTSNGVIGGVTSGTYDEIGLFGQVRY</sequence>
<dbReference type="eggNOG" id="COG3203">
    <property type="taxonomic scope" value="Bacteria"/>
</dbReference>
<dbReference type="SUPFAM" id="SSF56935">
    <property type="entry name" value="Porins"/>
    <property type="match status" value="1"/>
</dbReference>
<dbReference type="AlphaFoldDB" id="R0D545"/>
<keyword evidence="2" id="KW-0732">Signal</keyword>
<dbReference type="OrthoDB" id="5993054at2"/>
<evidence type="ECO:0000313" key="4">
    <source>
        <dbReference type="Proteomes" id="UP000013063"/>
    </source>
</evidence>
<accession>R0D545</accession>
<dbReference type="Pfam" id="PF07396">
    <property type="entry name" value="Porin_O_P"/>
    <property type="match status" value="1"/>
</dbReference>
<dbReference type="RefSeq" id="WP_004615045.1">
    <property type="nucleotide sequence ID" value="NZ_APMP01000001.1"/>
</dbReference>
<dbReference type="Gene3D" id="2.40.160.10">
    <property type="entry name" value="Porin"/>
    <property type="match status" value="1"/>
</dbReference>
<evidence type="ECO:0000313" key="3">
    <source>
        <dbReference type="EMBL" id="ENZ83525.1"/>
    </source>
</evidence>
<gene>
    <name evidence="3" type="ORF">OR37_00026</name>
</gene>
<dbReference type="STRING" id="1292034.OR37_00026"/>
<reference evidence="3 4" key="1">
    <citation type="journal article" date="2013" name="Genome Announc.">
        <title>Draft Genome Sequence for Caulobacter sp. Strain OR37, a Bacterium Tolerant to Heavy Metals.</title>
        <authorList>
            <person name="Utturkar S.M."/>
            <person name="Bollmann A."/>
            <person name="Brzoska R.M."/>
            <person name="Klingeman D.M."/>
            <person name="Epstein S.E."/>
            <person name="Palumbo A.V."/>
            <person name="Brown S.D."/>
        </authorList>
    </citation>
    <scope>NUCLEOTIDE SEQUENCE [LARGE SCALE GENOMIC DNA]</scope>
    <source>
        <strain evidence="3 4">OR37</strain>
    </source>
</reference>
<name>R0D545_CAUVI</name>
<feature type="coiled-coil region" evidence="1">
    <location>
        <begin position="42"/>
        <end position="97"/>
    </location>
</feature>
<dbReference type="EMBL" id="APMP01000001">
    <property type="protein sequence ID" value="ENZ83525.1"/>
    <property type="molecule type" value="Genomic_DNA"/>
</dbReference>
<evidence type="ECO:0000256" key="2">
    <source>
        <dbReference type="SAM" id="SignalP"/>
    </source>
</evidence>
<evidence type="ECO:0008006" key="5">
    <source>
        <dbReference type="Google" id="ProtNLM"/>
    </source>
</evidence>
<feature type="signal peptide" evidence="2">
    <location>
        <begin position="1"/>
        <end position="27"/>
    </location>
</feature>
<keyword evidence="1" id="KW-0175">Coiled coil</keyword>
<evidence type="ECO:0000256" key="1">
    <source>
        <dbReference type="SAM" id="Coils"/>
    </source>
</evidence>
<dbReference type="PATRIC" id="fig|1292034.3.peg.27"/>